<sequence length="338" mass="36643">MESTNSSTLYAPRPTSNSSDVLYMTGLFREPPIARHLTLCAFLLLYAAVVCSNALLASVILADRRLRSKPMYVFMAALAAADAAGSTATLPRIAGDVVAASGGIITVAECATQIFFNGLFLRVQSYVLTAMSIDRYVAICHPLRYGAAATSAVAVRALVVICAASALIALGYPLLARTLRLCKPGVMLTPVCDFVLLCMLSCDPLTYHSAFNAFASVMTTVAPLALIAPTYILVLVECRKASTRASQAKAIHTFVTHFFVLLVFFSFHLFLFSFTSIGVLLHLPPDYLSLIVTLYYSLPGLVNPVIYGLRTAEIRRMLFRSVKQRRVAVAKGEISLEH</sequence>
<keyword evidence="2 6" id="KW-0812">Transmembrane</keyword>
<dbReference type="InterPro" id="IPR052921">
    <property type="entry name" value="GPCR1_Superfamily_Member"/>
</dbReference>
<dbReference type="InterPro" id="IPR000725">
    <property type="entry name" value="Olfact_rcpt"/>
</dbReference>
<dbReference type="PRINTS" id="PR00245">
    <property type="entry name" value="OLFACTORYR"/>
</dbReference>
<dbReference type="KEGG" id="pmrn:116957182"/>
<dbReference type="GO" id="GO:0016020">
    <property type="term" value="C:membrane"/>
    <property type="evidence" value="ECO:0007669"/>
    <property type="project" value="UniProtKB-SubCell"/>
</dbReference>
<dbReference type="RefSeq" id="XP_032835077.1">
    <property type="nucleotide sequence ID" value="XM_032979186.1"/>
</dbReference>
<dbReference type="AlphaFoldDB" id="A0AAJ7UF06"/>
<name>A0AAJ7UF06_PETMA</name>
<dbReference type="GO" id="GO:0004930">
    <property type="term" value="F:G protein-coupled receptor activity"/>
    <property type="evidence" value="ECO:0007669"/>
    <property type="project" value="InterPro"/>
</dbReference>
<keyword evidence="5" id="KW-0807">Transducer</keyword>
<evidence type="ECO:0000256" key="6">
    <source>
        <dbReference type="SAM" id="Phobius"/>
    </source>
</evidence>
<feature type="transmembrane region" description="Helical" evidence="6">
    <location>
        <begin position="213"/>
        <end position="236"/>
    </location>
</feature>
<dbReference type="GO" id="GO:0004984">
    <property type="term" value="F:olfactory receptor activity"/>
    <property type="evidence" value="ECO:0007669"/>
    <property type="project" value="InterPro"/>
</dbReference>
<feature type="transmembrane region" description="Helical" evidence="6">
    <location>
        <begin position="33"/>
        <end position="60"/>
    </location>
</feature>
<dbReference type="GO" id="GO:0005549">
    <property type="term" value="F:odorant binding"/>
    <property type="evidence" value="ECO:0007669"/>
    <property type="project" value="TreeGrafter"/>
</dbReference>
<gene>
    <name evidence="9" type="primary">LOC116957182</name>
</gene>
<evidence type="ECO:0000256" key="4">
    <source>
        <dbReference type="ARBA" id="ARBA00023136"/>
    </source>
</evidence>
<dbReference type="Gene3D" id="1.20.1070.10">
    <property type="entry name" value="Rhodopsin 7-helix transmembrane proteins"/>
    <property type="match status" value="1"/>
</dbReference>
<evidence type="ECO:0000256" key="3">
    <source>
        <dbReference type="ARBA" id="ARBA00022989"/>
    </source>
</evidence>
<evidence type="ECO:0000259" key="7">
    <source>
        <dbReference type="PROSITE" id="PS50262"/>
    </source>
</evidence>
<evidence type="ECO:0000256" key="1">
    <source>
        <dbReference type="ARBA" id="ARBA00004141"/>
    </source>
</evidence>
<feature type="transmembrane region" description="Helical" evidence="6">
    <location>
        <begin position="257"/>
        <end position="281"/>
    </location>
</feature>
<feature type="domain" description="G-protein coupled receptors family 1 profile" evidence="7">
    <location>
        <begin position="52"/>
        <end position="307"/>
    </location>
</feature>
<evidence type="ECO:0000313" key="9">
    <source>
        <dbReference type="RefSeq" id="XP_032835077.1"/>
    </source>
</evidence>
<protein>
    <submittedName>
        <fullName evidence="9">Olfactory receptor 56A4-like</fullName>
    </submittedName>
</protein>
<dbReference type="InterPro" id="IPR000276">
    <property type="entry name" value="GPCR_Rhodpsn"/>
</dbReference>
<keyword evidence="3 6" id="KW-1133">Transmembrane helix</keyword>
<evidence type="ECO:0000256" key="5">
    <source>
        <dbReference type="ARBA" id="ARBA00023224"/>
    </source>
</evidence>
<comment type="subcellular location">
    <subcellularLocation>
        <location evidence="1">Membrane</location>
        <topology evidence="1">Multi-pass membrane protein</topology>
    </subcellularLocation>
</comment>
<reference evidence="9" key="1">
    <citation type="submission" date="2025-08" db="UniProtKB">
        <authorList>
            <consortium name="RefSeq"/>
        </authorList>
    </citation>
    <scope>IDENTIFICATION</scope>
    <source>
        <tissue evidence="9">Sperm</tissue>
    </source>
</reference>
<dbReference type="InterPro" id="IPR017452">
    <property type="entry name" value="GPCR_Rhodpsn_7TM"/>
</dbReference>
<accession>A0AAJ7UF06</accession>
<dbReference type="Pfam" id="PF13853">
    <property type="entry name" value="7tm_4"/>
    <property type="match status" value="1"/>
</dbReference>
<dbReference type="PANTHER" id="PTHR26451:SF876">
    <property type="entry name" value="OLFACTORY RECEPTOR 10K2"/>
    <property type="match status" value="1"/>
</dbReference>
<evidence type="ECO:0000313" key="8">
    <source>
        <dbReference type="Proteomes" id="UP001318040"/>
    </source>
</evidence>
<evidence type="ECO:0000256" key="2">
    <source>
        <dbReference type="ARBA" id="ARBA00022692"/>
    </source>
</evidence>
<feature type="transmembrane region" description="Helical" evidence="6">
    <location>
        <begin position="153"/>
        <end position="175"/>
    </location>
</feature>
<keyword evidence="4 6" id="KW-0472">Membrane</keyword>
<dbReference type="PRINTS" id="PR00237">
    <property type="entry name" value="GPCRRHODOPSN"/>
</dbReference>
<dbReference type="PROSITE" id="PS50262">
    <property type="entry name" value="G_PROTEIN_RECEP_F1_2"/>
    <property type="match status" value="1"/>
</dbReference>
<organism evidence="8 9">
    <name type="scientific">Petromyzon marinus</name>
    <name type="common">Sea lamprey</name>
    <dbReference type="NCBI Taxonomy" id="7757"/>
    <lineage>
        <taxon>Eukaryota</taxon>
        <taxon>Metazoa</taxon>
        <taxon>Chordata</taxon>
        <taxon>Craniata</taxon>
        <taxon>Vertebrata</taxon>
        <taxon>Cyclostomata</taxon>
        <taxon>Hyperoartia</taxon>
        <taxon>Petromyzontiformes</taxon>
        <taxon>Petromyzontidae</taxon>
        <taxon>Petromyzon</taxon>
    </lineage>
</organism>
<feature type="transmembrane region" description="Helical" evidence="6">
    <location>
        <begin position="287"/>
        <end position="309"/>
    </location>
</feature>
<keyword evidence="8" id="KW-1185">Reference proteome</keyword>
<feature type="transmembrane region" description="Helical" evidence="6">
    <location>
        <begin position="72"/>
        <end position="90"/>
    </location>
</feature>
<proteinExistence type="predicted"/>
<dbReference type="SUPFAM" id="SSF81321">
    <property type="entry name" value="Family A G protein-coupled receptor-like"/>
    <property type="match status" value="1"/>
</dbReference>
<dbReference type="PANTHER" id="PTHR26451">
    <property type="entry name" value="G_PROTEIN_RECEP_F1_2 DOMAIN-CONTAINING PROTEIN"/>
    <property type="match status" value="1"/>
</dbReference>
<dbReference type="Proteomes" id="UP001318040">
    <property type="component" value="Chromosome 70"/>
</dbReference>